<evidence type="ECO:0000313" key="2">
    <source>
        <dbReference type="EMBL" id="KUK87541.1"/>
    </source>
</evidence>
<dbReference type="Gene3D" id="3.30.1330.100">
    <property type="entry name" value="CofE-like"/>
    <property type="match status" value="1"/>
</dbReference>
<dbReference type="AlphaFoldDB" id="A0A101I2F5"/>
<dbReference type="Proteomes" id="UP000053467">
    <property type="component" value="Unassembled WGS sequence"/>
</dbReference>
<keyword evidence="2" id="KW-0436">Ligase</keyword>
<organism evidence="2 3">
    <name type="scientific">candidate division TA06 bacterium 34_109</name>
    <dbReference type="NCBI Taxonomy" id="1635277"/>
    <lineage>
        <taxon>Bacteria</taxon>
        <taxon>Bacteria division TA06</taxon>
    </lineage>
</organism>
<name>A0A101I2F5_UNCT6</name>
<dbReference type="InterPro" id="IPR002847">
    <property type="entry name" value="F420-0_gamma-glut_ligase-dom"/>
</dbReference>
<proteinExistence type="predicted"/>
<dbReference type="Pfam" id="PF01996">
    <property type="entry name" value="F420_ligase"/>
    <property type="match status" value="1"/>
</dbReference>
<evidence type="ECO:0000313" key="3">
    <source>
        <dbReference type="Proteomes" id="UP000053467"/>
    </source>
</evidence>
<accession>A0A101I2F5</accession>
<reference evidence="3" key="1">
    <citation type="journal article" date="2015" name="MBio">
        <title>Genome-Resolved Metagenomic Analysis Reveals Roles for Candidate Phyla and Other Microbial Community Members in Biogeochemical Transformations in Oil Reservoirs.</title>
        <authorList>
            <person name="Hu P."/>
            <person name="Tom L."/>
            <person name="Singh A."/>
            <person name="Thomas B.C."/>
            <person name="Baker B.J."/>
            <person name="Piceno Y.M."/>
            <person name="Andersen G.L."/>
            <person name="Banfield J.F."/>
        </authorList>
    </citation>
    <scope>NUCLEOTIDE SEQUENCE [LARGE SCALE GENOMIC DNA]</scope>
</reference>
<comment type="caution">
    <text evidence="2">The sequence shown here is derived from an EMBL/GenBank/DDBJ whole genome shotgun (WGS) entry which is preliminary data.</text>
</comment>
<sequence>MYEILKIYAFFVRKFINRKKNIKKMYPHLKRGYEEYLKLKDKEIIEIENRKFKIIKVKTKIFQNGEDLIGYIYENLREILKDKDILTVAESIIGISQNRAYRVDEIKPSKWAYFLYPWVSNVDYGTGLGMAETMECAIREVGLKRILKATLFGFLDRVRKKSGSFYAVAGKEVKSIDFKKNHPIPFKGSNNYIVLSPKDPDIFAKRVYKRFSKNIFVSVVDANNVSVDLLALYPEDKKIEKIISYVMKGNPAGQDDEKTPIIIIREI</sequence>
<gene>
    <name evidence="2" type="ORF">XE03_0708</name>
</gene>
<dbReference type="GO" id="GO:0016874">
    <property type="term" value="F:ligase activity"/>
    <property type="evidence" value="ECO:0007669"/>
    <property type="project" value="UniProtKB-KW"/>
</dbReference>
<evidence type="ECO:0000259" key="1">
    <source>
        <dbReference type="Pfam" id="PF01996"/>
    </source>
</evidence>
<dbReference type="EMBL" id="LGGX01000004">
    <property type="protein sequence ID" value="KUK87541.1"/>
    <property type="molecule type" value="Genomic_DNA"/>
</dbReference>
<feature type="domain" description="Coenzyme F420:L-glutamate ligase-like" evidence="1">
    <location>
        <begin position="57"/>
        <end position="217"/>
    </location>
</feature>
<dbReference type="SUPFAM" id="SSF144010">
    <property type="entry name" value="CofE-like"/>
    <property type="match status" value="1"/>
</dbReference>
<protein>
    <submittedName>
        <fullName evidence="2">F420 glutamyl ligase</fullName>
    </submittedName>
</protein>